<organism evidence="2 3">
    <name type="scientific">Cercophora newfieldiana</name>
    <dbReference type="NCBI Taxonomy" id="92897"/>
    <lineage>
        <taxon>Eukaryota</taxon>
        <taxon>Fungi</taxon>
        <taxon>Dikarya</taxon>
        <taxon>Ascomycota</taxon>
        <taxon>Pezizomycotina</taxon>
        <taxon>Sordariomycetes</taxon>
        <taxon>Sordariomycetidae</taxon>
        <taxon>Sordariales</taxon>
        <taxon>Lasiosphaeriaceae</taxon>
        <taxon>Cercophora</taxon>
    </lineage>
</organism>
<keyword evidence="1" id="KW-1133">Transmembrane helix</keyword>
<reference evidence="2" key="1">
    <citation type="submission" date="2023-06" db="EMBL/GenBank/DDBJ databases">
        <title>Genome-scale phylogeny and comparative genomics of the fungal order Sordariales.</title>
        <authorList>
            <consortium name="Lawrence Berkeley National Laboratory"/>
            <person name="Hensen N."/>
            <person name="Bonometti L."/>
            <person name="Westerberg I."/>
            <person name="Brannstrom I.O."/>
            <person name="Guillou S."/>
            <person name="Cros-Aarteil S."/>
            <person name="Calhoun S."/>
            <person name="Haridas S."/>
            <person name="Kuo A."/>
            <person name="Mondo S."/>
            <person name="Pangilinan J."/>
            <person name="Riley R."/>
            <person name="Labutti K."/>
            <person name="Andreopoulos B."/>
            <person name="Lipzen A."/>
            <person name="Chen C."/>
            <person name="Yanf M."/>
            <person name="Daum C."/>
            <person name="Ng V."/>
            <person name="Clum A."/>
            <person name="Steindorff A."/>
            <person name="Ohm R."/>
            <person name="Martin F."/>
            <person name="Silar P."/>
            <person name="Natvig D."/>
            <person name="Lalanne C."/>
            <person name="Gautier V."/>
            <person name="Ament-Velasquez S.L."/>
            <person name="Kruys A."/>
            <person name="Hutchinson M.I."/>
            <person name="Powell A.J."/>
            <person name="Barry K."/>
            <person name="Miller A.N."/>
            <person name="Grigoriev I.V."/>
            <person name="Debuchy R."/>
            <person name="Gladieux P."/>
            <person name="Thoren M.H."/>
            <person name="Johannesson H."/>
        </authorList>
    </citation>
    <scope>NUCLEOTIDE SEQUENCE</scope>
    <source>
        <strain evidence="2">SMH2532-1</strain>
    </source>
</reference>
<evidence type="ECO:0000256" key="1">
    <source>
        <dbReference type="SAM" id="Phobius"/>
    </source>
</evidence>
<dbReference type="EMBL" id="JAULSV010000004">
    <property type="protein sequence ID" value="KAK0647115.1"/>
    <property type="molecule type" value="Genomic_DNA"/>
</dbReference>
<evidence type="ECO:0000313" key="3">
    <source>
        <dbReference type="Proteomes" id="UP001174936"/>
    </source>
</evidence>
<keyword evidence="3" id="KW-1185">Reference proteome</keyword>
<comment type="caution">
    <text evidence="2">The sequence shown here is derived from an EMBL/GenBank/DDBJ whole genome shotgun (WGS) entry which is preliminary data.</text>
</comment>
<gene>
    <name evidence="2" type="ORF">B0T16DRAFT_172724</name>
</gene>
<proteinExistence type="predicted"/>
<name>A0AA39Y9S5_9PEZI</name>
<dbReference type="Proteomes" id="UP001174936">
    <property type="component" value="Unassembled WGS sequence"/>
</dbReference>
<sequence length="80" mass="8823">MNCVVNVADTEHRAPQRRRSATCLRPVLIHAVLGSTAAVFHFLFCLHHPPTSRGFAIFNSPADQDCAFNTATTRAKVTCR</sequence>
<keyword evidence="1" id="KW-0472">Membrane</keyword>
<dbReference type="AlphaFoldDB" id="A0AA39Y9S5"/>
<keyword evidence="1" id="KW-0812">Transmembrane</keyword>
<feature type="transmembrane region" description="Helical" evidence="1">
    <location>
        <begin position="23"/>
        <end position="44"/>
    </location>
</feature>
<protein>
    <submittedName>
        <fullName evidence="2">Uncharacterized protein</fullName>
    </submittedName>
</protein>
<accession>A0AA39Y9S5</accession>
<evidence type="ECO:0000313" key="2">
    <source>
        <dbReference type="EMBL" id="KAK0647115.1"/>
    </source>
</evidence>